<evidence type="ECO:0000313" key="3">
    <source>
        <dbReference type="EMBL" id="ORZ35466.1"/>
    </source>
</evidence>
<dbReference type="Proteomes" id="UP000193411">
    <property type="component" value="Unassembled WGS sequence"/>
</dbReference>
<feature type="transmembrane region" description="Helical" evidence="2">
    <location>
        <begin position="306"/>
        <end position="331"/>
    </location>
</feature>
<feature type="compositionally biased region" description="Pro residues" evidence="1">
    <location>
        <begin position="114"/>
        <end position="130"/>
    </location>
</feature>
<proteinExistence type="predicted"/>
<feature type="region of interest" description="Disordered" evidence="1">
    <location>
        <begin position="1"/>
        <end position="22"/>
    </location>
</feature>
<feature type="compositionally biased region" description="Polar residues" evidence="1">
    <location>
        <begin position="84"/>
        <end position="93"/>
    </location>
</feature>
<reference evidence="3 4" key="1">
    <citation type="submission" date="2016-07" db="EMBL/GenBank/DDBJ databases">
        <title>Pervasive Adenine N6-methylation of Active Genes in Fungi.</title>
        <authorList>
            <consortium name="DOE Joint Genome Institute"/>
            <person name="Mondo S.J."/>
            <person name="Dannebaum R.O."/>
            <person name="Kuo R.C."/>
            <person name="Labutti K."/>
            <person name="Haridas S."/>
            <person name="Kuo A."/>
            <person name="Salamov A."/>
            <person name="Ahrendt S.R."/>
            <person name="Lipzen A."/>
            <person name="Sullivan W."/>
            <person name="Andreopoulos W.B."/>
            <person name="Clum A."/>
            <person name="Lindquist E."/>
            <person name="Daum C."/>
            <person name="Ramamoorthy G.K."/>
            <person name="Gryganskyi A."/>
            <person name="Culley D."/>
            <person name="Magnuson J.K."/>
            <person name="James T.Y."/>
            <person name="O'Malley M.A."/>
            <person name="Stajich J.E."/>
            <person name="Spatafora J.W."/>
            <person name="Visel A."/>
            <person name="Grigoriev I.V."/>
        </authorList>
    </citation>
    <scope>NUCLEOTIDE SEQUENCE [LARGE SCALE GENOMIC DNA]</scope>
    <source>
        <strain evidence="3 4">PL171</strain>
    </source>
</reference>
<keyword evidence="2" id="KW-1133">Transmembrane helix</keyword>
<evidence type="ECO:0000256" key="2">
    <source>
        <dbReference type="SAM" id="Phobius"/>
    </source>
</evidence>
<organism evidence="3 4">
    <name type="scientific">Catenaria anguillulae PL171</name>
    <dbReference type="NCBI Taxonomy" id="765915"/>
    <lineage>
        <taxon>Eukaryota</taxon>
        <taxon>Fungi</taxon>
        <taxon>Fungi incertae sedis</taxon>
        <taxon>Blastocladiomycota</taxon>
        <taxon>Blastocladiomycetes</taxon>
        <taxon>Blastocladiales</taxon>
        <taxon>Catenariaceae</taxon>
        <taxon>Catenaria</taxon>
    </lineage>
</organism>
<evidence type="ECO:0000256" key="1">
    <source>
        <dbReference type="SAM" id="MobiDB-lite"/>
    </source>
</evidence>
<sequence>MSHSSHHHQPLHEHQPPLYSPSAYAQVPAVPTIVPTAPPIPARTQGDAGAEYGHSLHVGGAGVDLGAAFPPTPYTPYSYHGHHQGSSPPSQHVSPALPHPYQAGHDPSVRTPNAPIPMPEPQRPSRAPPLPHRRNESFRQPAPHASVLSPPMTATTQLLMPSPPSTTNTNILVPSHLFEEPIASSQGSASYLVERVPVDETGHNPNQVIDVDIFGRRHVLVPTGRSPPASTSLVPIAASAASSASAGGSASASGSLTRPPATAAVVPPQPNPAPSSLSHPTLPDWAKDPDDDRPPIRSPVYFTPPFVLKLLFVLISLAGIITIRIVLPAYVAATSQLSSSSSSSSPTFLLAYQWLLVVTLAYALVHLGSYSSCFYNRHARKVSVSAQRQAWKLRVRRWLLLPLELALTLTWLIMTLIIGLVKNEWALYLNVCSAGSSSDLVGARIGVSCTQATTVLVLAGIMASMCGISVGQLVWATLKNHKKVRQFKPVDTQSDHGEMQA</sequence>
<dbReference type="OrthoDB" id="5588210at2759"/>
<dbReference type="AlphaFoldDB" id="A0A1Y2HLL9"/>
<protein>
    <submittedName>
        <fullName evidence="3">Uncharacterized protein</fullName>
    </submittedName>
</protein>
<feature type="transmembrane region" description="Helical" evidence="2">
    <location>
        <begin position="455"/>
        <end position="478"/>
    </location>
</feature>
<feature type="region of interest" description="Disordered" evidence="1">
    <location>
        <begin position="247"/>
        <end position="290"/>
    </location>
</feature>
<feature type="transmembrane region" description="Helical" evidence="2">
    <location>
        <begin position="398"/>
        <end position="421"/>
    </location>
</feature>
<feature type="transmembrane region" description="Helical" evidence="2">
    <location>
        <begin position="351"/>
        <end position="377"/>
    </location>
</feature>
<evidence type="ECO:0000313" key="4">
    <source>
        <dbReference type="Proteomes" id="UP000193411"/>
    </source>
</evidence>
<dbReference type="EMBL" id="MCFL01000022">
    <property type="protein sequence ID" value="ORZ35466.1"/>
    <property type="molecule type" value="Genomic_DNA"/>
</dbReference>
<feature type="region of interest" description="Disordered" evidence="1">
    <location>
        <begin position="76"/>
        <end position="149"/>
    </location>
</feature>
<comment type="caution">
    <text evidence="3">The sequence shown here is derived from an EMBL/GenBank/DDBJ whole genome shotgun (WGS) entry which is preliminary data.</text>
</comment>
<keyword evidence="4" id="KW-1185">Reference proteome</keyword>
<keyword evidence="2" id="KW-0812">Transmembrane</keyword>
<feature type="compositionally biased region" description="Low complexity" evidence="1">
    <location>
        <begin position="247"/>
        <end position="266"/>
    </location>
</feature>
<gene>
    <name evidence="3" type="ORF">BCR44DRAFT_1120184</name>
</gene>
<name>A0A1Y2HLL9_9FUNG</name>
<accession>A0A1Y2HLL9</accession>
<keyword evidence="2" id="KW-0472">Membrane</keyword>